<dbReference type="UniPathway" id="UPA00074">
    <property type="reaction ID" value="UER00130"/>
</dbReference>
<dbReference type="OrthoDB" id="9991235at2759"/>
<evidence type="ECO:0000256" key="8">
    <source>
        <dbReference type="ARBA" id="ARBA00023268"/>
    </source>
</evidence>
<dbReference type="Proteomes" id="UP000095280">
    <property type="component" value="Unplaced"/>
</dbReference>
<dbReference type="WBParaSite" id="maker-uti_cns_0003111-snap-gene-0.7-mRNA-1">
    <property type="protein sequence ID" value="maker-uti_cns_0003111-snap-gene-0.7-mRNA-1"/>
    <property type="gene ID" value="maker-uti_cns_0003111-snap-gene-0.7"/>
</dbReference>
<dbReference type="PANTHER" id="PTHR43599:SF3">
    <property type="entry name" value="SI:DKEY-6E2.2"/>
    <property type="match status" value="1"/>
</dbReference>
<keyword evidence="4" id="KW-0436">Ligase</keyword>
<reference evidence="11 12" key="1">
    <citation type="submission" date="2016-11" db="UniProtKB">
        <authorList>
            <consortium name="WormBaseParasite"/>
        </authorList>
    </citation>
    <scope>IDENTIFICATION</scope>
</reference>
<dbReference type="CDD" id="cd01416">
    <property type="entry name" value="SAICAR_synt_Ade5"/>
    <property type="match status" value="1"/>
</dbReference>
<dbReference type="SUPFAM" id="SSF52255">
    <property type="entry name" value="N5-CAIR mutase (phosphoribosylaminoimidazole carboxylase, PurE)"/>
    <property type="match status" value="1"/>
</dbReference>
<dbReference type="InterPro" id="IPR050089">
    <property type="entry name" value="SAICAR_synthetase"/>
</dbReference>
<evidence type="ECO:0000256" key="4">
    <source>
        <dbReference type="ARBA" id="ARBA00022598"/>
    </source>
</evidence>
<evidence type="ECO:0000313" key="12">
    <source>
        <dbReference type="WBParaSite" id="maker-uti_cns_0047283-snap-gene-0.18-mRNA-1"/>
    </source>
</evidence>
<dbReference type="Gene3D" id="3.40.50.1970">
    <property type="match status" value="1"/>
</dbReference>
<evidence type="ECO:0000256" key="6">
    <source>
        <dbReference type="ARBA" id="ARBA00022755"/>
    </source>
</evidence>
<keyword evidence="8" id="KW-0511">Multifunctional enzyme</keyword>
<evidence type="ECO:0000256" key="7">
    <source>
        <dbReference type="ARBA" id="ARBA00022840"/>
    </source>
</evidence>
<proteinExistence type="inferred from homology"/>
<dbReference type="STRING" id="282301.A0A1I8JGB1"/>
<dbReference type="WBParaSite" id="maker-uti_cns_0047283-snap-gene-0.18-mRNA-1">
    <property type="protein sequence ID" value="maker-uti_cns_0047283-snap-gene-0.18-mRNA-1"/>
    <property type="gene ID" value="maker-uti_cns_0047283-snap-gene-0.18"/>
</dbReference>
<keyword evidence="5" id="KW-0547">Nucleotide-binding</keyword>
<keyword evidence="7" id="KW-0067">ATP-binding</keyword>
<keyword evidence="6" id="KW-0658">Purine biosynthesis</keyword>
<keyword evidence="10" id="KW-1185">Reference proteome</keyword>
<dbReference type="InterPro" id="IPR000031">
    <property type="entry name" value="PurE_dom"/>
</dbReference>
<organism evidence="10 12">
    <name type="scientific">Macrostomum lignano</name>
    <dbReference type="NCBI Taxonomy" id="282301"/>
    <lineage>
        <taxon>Eukaryota</taxon>
        <taxon>Metazoa</taxon>
        <taxon>Spiralia</taxon>
        <taxon>Lophotrochozoa</taxon>
        <taxon>Platyhelminthes</taxon>
        <taxon>Rhabditophora</taxon>
        <taxon>Macrostomorpha</taxon>
        <taxon>Macrostomida</taxon>
        <taxon>Macrostomidae</taxon>
        <taxon>Macrostomum</taxon>
    </lineage>
</organism>
<dbReference type="SMART" id="SM01001">
    <property type="entry name" value="AIRC"/>
    <property type="match status" value="1"/>
</dbReference>
<dbReference type="GO" id="GO:0006189">
    <property type="term" value="P:'de novo' IMP biosynthetic process"/>
    <property type="evidence" value="ECO:0007669"/>
    <property type="project" value="UniProtKB-UniPathway"/>
</dbReference>
<comment type="pathway">
    <text evidence="2">Purine metabolism; IMP biosynthesis via de novo pathway; 5-amino-1-(5-phospho-D-ribosyl)imidazole-4-carboxylate from 5-amino-1-(5-phospho-D-ribosyl)imidazole (carboxylase route): step 1/1.</text>
</comment>
<comment type="similarity">
    <text evidence="3">In the N-terminal section; belongs to the SAICAR synthetase family.</text>
</comment>
<feature type="domain" description="PurE" evidence="9">
    <location>
        <begin position="261"/>
        <end position="412"/>
    </location>
</feature>
<evidence type="ECO:0000313" key="11">
    <source>
        <dbReference type="WBParaSite" id="maker-uti_cns_0003111-snap-gene-0.7-mRNA-1"/>
    </source>
</evidence>
<protein>
    <submittedName>
        <fullName evidence="11 12">AIRC domain-containing protein</fullName>
    </submittedName>
</protein>
<sequence>MEINKDEKLSEGKTKIIYSVKGQPGLCVMHAKERITANNAAKVNELAGKAAVSNKTTALVFEYLKRAGIRCAFERILDDICLLSRRCHMIPIEFVCRRVATGSFLKRHPGVPEGHRFVPVKSETFFKDDANDDPQVSKEQIVAMGLNCGSRKITGNDVDILQGTTAAVFEILERAWHSLDCALIDMKVEYGVDAETGEILLADVIDSDSWRLWPGGDKRLMVDKQVYRDMAEVTDDGLRAVLRNFQWVADKLPAVLSSPKGRVIIAMGSATDADYCKSIAAELRKLGVEQVDIRVCSAHKATRFALEVGALASDPARGPTAVIAVAGRSNGLGPVLSGNLCAPVINAPPVSADWAGWDLGSSLRMPSGLGCVTVLGANAAALAAAQILATGVTEHSVWARLRAAQLTAWVRVLRDDERLQESVNKSQ</sequence>
<dbReference type="GO" id="GO:0005829">
    <property type="term" value="C:cytosol"/>
    <property type="evidence" value="ECO:0007669"/>
    <property type="project" value="TreeGrafter"/>
</dbReference>
<dbReference type="SUPFAM" id="SSF56104">
    <property type="entry name" value="SAICAR synthase-like"/>
    <property type="match status" value="1"/>
</dbReference>
<evidence type="ECO:0000256" key="5">
    <source>
        <dbReference type="ARBA" id="ARBA00022741"/>
    </source>
</evidence>
<dbReference type="InterPro" id="IPR018236">
    <property type="entry name" value="SAICAR_synthetase_CS"/>
</dbReference>
<accession>A0A1I8JGB1</accession>
<dbReference type="Gene3D" id="3.30.200.20">
    <property type="entry name" value="Phosphorylase Kinase, domain 1"/>
    <property type="match status" value="1"/>
</dbReference>
<dbReference type="GO" id="GO:0005524">
    <property type="term" value="F:ATP binding"/>
    <property type="evidence" value="ECO:0007669"/>
    <property type="project" value="UniProtKB-KW"/>
</dbReference>
<name>A0A1I8JGB1_9PLAT</name>
<evidence type="ECO:0000256" key="1">
    <source>
        <dbReference type="ARBA" id="ARBA00004672"/>
    </source>
</evidence>
<dbReference type="AlphaFoldDB" id="A0A1I8JGB1"/>
<dbReference type="Pfam" id="PF00731">
    <property type="entry name" value="AIRC"/>
    <property type="match status" value="1"/>
</dbReference>
<comment type="pathway">
    <text evidence="1">Purine metabolism; IMP biosynthesis via de novo pathway; 5-amino-1-(5-phospho-D-ribosyl)imidazole-4-carboxamide from 5-amino-1-(5-phospho-D-ribosyl)imidazole-4-carboxylate: step 1/2.</text>
</comment>
<dbReference type="Gene3D" id="3.30.470.20">
    <property type="entry name" value="ATP-grasp fold, B domain"/>
    <property type="match status" value="1"/>
</dbReference>
<dbReference type="PROSITE" id="PS01057">
    <property type="entry name" value="SAICAR_SYNTHETASE_1"/>
    <property type="match status" value="1"/>
</dbReference>
<evidence type="ECO:0000256" key="2">
    <source>
        <dbReference type="ARBA" id="ARBA00004747"/>
    </source>
</evidence>
<dbReference type="GO" id="GO:0004639">
    <property type="term" value="F:phosphoribosylaminoimidazolesuccinocarboxamide synthase activity"/>
    <property type="evidence" value="ECO:0007669"/>
    <property type="project" value="InterPro"/>
</dbReference>
<dbReference type="Pfam" id="PF01259">
    <property type="entry name" value="SAICAR_synt"/>
    <property type="match status" value="1"/>
</dbReference>
<dbReference type="FunFam" id="3.30.470.20:FF:000020">
    <property type="entry name" value="Probable multifunctional protein ADE2"/>
    <property type="match status" value="1"/>
</dbReference>
<dbReference type="PANTHER" id="PTHR43599">
    <property type="entry name" value="MULTIFUNCTIONAL PROTEIN ADE2"/>
    <property type="match status" value="1"/>
</dbReference>
<evidence type="ECO:0000259" key="9">
    <source>
        <dbReference type="SMART" id="SM01001"/>
    </source>
</evidence>
<evidence type="ECO:0000256" key="3">
    <source>
        <dbReference type="ARBA" id="ARBA00011020"/>
    </source>
</evidence>
<dbReference type="InterPro" id="IPR028923">
    <property type="entry name" value="SAICAR_synt/ADE2_N"/>
</dbReference>
<evidence type="ECO:0000313" key="10">
    <source>
        <dbReference type="Proteomes" id="UP000095280"/>
    </source>
</evidence>